<dbReference type="EMBL" id="OW240915">
    <property type="protein sequence ID" value="CAH2282417.1"/>
    <property type="molecule type" value="Genomic_DNA"/>
</dbReference>
<feature type="domain" description="ELK" evidence="8">
    <location>
        <begin position="637"/>
        <end position="658"/>
    </location>
</feature>
<gene>
    <name evidence="9" type="ORF">PECUL_23A039958</name>
</gene>
<proteinExistence type="predicted"/>
<dbReference type="GO" id="GO:0060090">
    <property type="term" value="F:molecular adaptor activity"/>
    <property type="evidence" value="ECO:0007669"/>
    <property type="project" value="InterPro"/>
</dbReference>
<feature type="coiled-coil region" evidence="6">
    <location>
        <begin position="1421"/>
        <end position="1463"/>
    </location>
</feature>
<comment type="subcellular location">
    <subcellularLocation>
        <location evidence="1">Cytoplasm</location>
        <location evidence="1">Cytoskeleton</location>
        <location evidence="1">Microtubule organizing center</location>
        <location evidence="1">Centrosome</location>
    </subcellularLocation>
</comment>
<dbReference type="Pfam" id="PF10495">
    <property type="entry name" value="PACT_coil_coil"/>
    <property type="match status" value="1"/>
</dbReference>
<feature type="coiled-coil region" evidence="6">
    <location>
        <begin position="474"/>
        <end position="603"/>
    </location>
</feature>
<dbReference type="GO" id="GO:0005813">
    <property type="term" value="C:centrosome"/>
    <property type="evidence" value="ECO:0007669"/>
    <property type="project" value="UniProtKB-SubCell"/>
</dbReference>
<reference evidence="9" key="1">
    <citation type="submission" date="2022-03" db="EMBL/GenBank/DDBJ databases">
        <authorList>
            <person name="Alioto T."/>
            <person name="Alioto T."/>
            <person name="Gomez Garrido J."/>
        </authorList>
    </citation>
    <scope>NUCLEOTIDE SEQUENCE</scope>
</reference>
<dbReference type="InterPro" id="IPR028745">
    <property type="entry name" value="AKAP9/Pericentrin"/>
</dbReference>
<evidence type="ECO:0000256" key="2">
    <source>
        <dbReference type="ARBA" id="ARBA00022490"/>
    </source>
</evidence>
<keyword evidence="2" id="KW-0963">Cytoplasm</keyword>
<evidence type="ECO:0000256" key="4">
    <source>
        <dbReference type="ARBA" id="ARBA00023054"/>
    </source>
</evidence>
<feature type="coiled-coil region" evidence="6">
    <location>
        <begin position="3031"/>
        <end position="3139"/>
    </location>
</feature>
<accession>A0AAD1RXR4</accession>
<dbReference type="PANTHER" id="PTHR44981">
    <property type="entry name" value="PERICENTRIN-LIKE PROTEIN, ISOFORM F"/>
    <property type="match status" value="1"/>
</dbReference>
<feature type="compositionally biased region" description="Polar residues" evidence="7">
    <location>
        <begin position="3485"/>
        <end position="3497"/>
    </location>
</feature>
<sequence>MEGEDQERKRKVEAGKAKLAQFRQRKGQSDSQNSSKKSKKKKTSPGSKYREQPDDAPDASLSQSDEAPSQSATSGAAATAEFTIMRTVPHGEIIKHDQTYTIEPESEISTTADDYSSEEEEFGVRETFSEHGTQSSQTRLEVMEDELAGKQQEIEELNRELEEMRAAYGTEGLQQLQEFEMAIKQRDGIITQLTTNLQQARREKDDIMREFLELTEQSQNLKIQFQHLQASETIRNTSRTSTAADLFQSKQQIFTYQQQLEEQGQRLKHYQKENEELQFQIVALQEEMKNMQQVHHNELEASYVKKLTEKDLTVNGLKSALIDEENKSFQLQERIAGADRSLDELREQLTLKSQEINSLTEELNHSKQKERRSSEEIKQLMGTVEDLQKKHHKGTQSEADIIHRMELETQRKLEQLQAELDEMYGQQIVHMKQELFKQHTLEIEKLLAEHKAVVDNLSNQTETNAQIHSLSTAIGELNSQLQHSNEQRTKMKEDFDQKLEAVSSEKTLLQRQIEDLLQDLSFAKEQIHRAKQSISEKDSKLNETSSLHITIENLRAELASATEFTKEMEIKHEAEVTNYKIKLEMLEREKDAVLDRMAESQEAELEKLRTHFLFSQEDDLSKLREDLTREHRTNIENLKGNLEVQYKQQIDRLQHEMGQTIHDLQSEKESLITAQNCLTMEISKLTDLLQSVNDPKSEAMMARINELQTELDFLRKEREKGSVEQDVQELQHRIKFLENELEDKNMLIDRVAALESDNTLLKDENNTLQNSLKKVNIDGHERGLVDRTDSDYHVLKKEIEILTAENKRLGNLELQLRDEIERQKNTFSFAEKNFEVNYQELKEEYACLLNIKNQLENNKIKQEEEYQVKLCVLNDELSKFKGNSLESNELSINRLPKLIKADTLEGMDIVEKDTIELMEKLELAQRDKEELSLKVYDLSEQLQFKQNEINQLKDQLKSLHQERDHVLSKGQKLDHVLSTRNVNPVQDVTEHPVETDALMSVSDTPNKDKRTLDKMEECEKNVHRNNCAPYLLPDIGELQQENKNAFEILSDSTSRVKHESVLLRNSQQEQYHLQTQIAALQQELADMALQLEAQRITLNEIHIARLKLISENLQREKEQELCNLKEEMLRIQEVKLEELQDVHQRNLQSLQLKHSEFMQPENVTGSDIGSCRVLIEMLMKRIRDEQNHINECFNRKHLENQKKANETEHEGAERLQDSLGGSVEQQHLTEVQSNLATLLDSFLEEYKRVTALYNSLEETHSRPMSADAQESNTLRHIPSPSHSSASHSTDDSKILNVASSRSEEAEKLKNAFSLQRTQLEDQHSQEIEHLRFYFQQQLKEREERYTTEIIHLQEQLHSVNQTSLDFRVLSESQLVVELGSHEAEIFKSVLAPVTEELKMAFSGPIYQQLHILRQALYGRYVDEVNALKKQHEAELDRLKADLMEKFSLENASLKKEITQLTQAKKEIFYETFGELSLYQLSNNEEQKHSNINQLLEERYRERIEEEIARVIVEMTIGFAQQTELARLATLKNGESEMSCEHAVENSDKLQVKQDNDNDDGKTENLQSVELPADAQSVESQTLAARDVKNDDTEVQSVIAEQTNEQSPIHQDATATTETLPTEKTVVLNEQDYNQMVAMGAESAKLRLLYEERVEDMRQELVRLEQERQQAIEALRLAHAAQLERQMYDQEQLLTELHTVRAQLADNVLVFSENQATERERMLLEELETLKQTCPETRGKQDFTQQDNSSQTEHEPVKEVENEEEMQEGGEENEESRDSLVSDPICDRNTLKRANKRLLKILLEIAKTTGAVEETIGQHVVGLLDKSGRRQSLSKGLVWSPDPVCAGDVPLTGSVSDFAEEKIAPIWSGEEISELSQQLTGEEFVGIDINSEDEGRMLNIVTRLQGAVEKLLEVINDTSNQLEHAKAAQTELVRESIKRKQETSELLKIQDELQERLNEEAKAREHLALELSKAEGLLDGYTDERVFLEKQMQEKNDLIRQLEQELQSTGNRLQEFEQERQQIQEERELLSRQKNALKADAAPAEQQLLEEAEKLLKEKIEVQRQAEKDSGDFYKQVKVLEIELEEQVTRFTELEQEKNADLEDLRQKNLALEKQLEKTRKFLDEQAVDREHERDVFQQEIQKLEQQLKMPQRYQAANDQQSNQVETLENNLKEKTDKCSELLLSKEQLQRDVQERNEEIEKLECRIRELEQALLISTDSIQKVEDRRASLIKVVKGEMPLEAQLQVEREAMDRKENEITNLEEQLEQFREELENKNEEVQQLHMQLEIQRKESATQIHGLEQENKTLKDECENLLLDLQGDSTLKTHLLKGEKYEEQLLLKDQEIDQLNEQIVKLQTQLEAATDNKGNVMGDLEQELQRIKAETPATKEELCHYREAAEKLQEELLVKETNVAHLEEDLHTMKKCLSEAEDKLACFMKREEKLAEEKKQSLDVLDGVGGLAQAAFDMTSSSSQTDTASSVNNSNQTPPVHLVDMGIQNELETTQLNSVSNEVREIVEQYTEKIGQMQDLHAAEILDMEARHIAEADSLRREQYVAVQTLTKECDALKSVIGALKAGRTIPDATLSDSYQFTDGASSDTGSDWSQGIYATNSFVSAPDGIRGDDDVLTDLLPNKIKNLLRAVHKEGIQVLSLTESAISEPNLLSLGASSESWIEERKSLIETIRCLKNLIGKMQNEEKSELEEGSEFPDCAPDWRGELLRAIQDVFCREQDVLMAAFHTQLDTLGSCDAATLVTQMEHRLQELGIEQINSMDCIQNADRRSLLLEIQDLRSELCSIQNNGATDQPFHLHTAGDVFTNRVQQDQPQQAQHTHSQLNSLKAKAAELQEQLNSERALVAEINNELAQTKIELESTLKQQHKHFKELESLRIELKQRTDELDGVNDALTSEQKKTRELQWVLEKEKTKVERSEEREKEELEDLKMLVEDQKLKNMELSKLIETETQAVKDLQERIASMELTHNTELSQEKNRFLELQTIFEVEKTRSSELANALQCKREMESQIQLCEQNGQNPPLNPAEDLLKELNAQLENKHKRIVELMSEMESSKLECVHLRQSMEEASKNHQREMQAEQDAARVAHEQAEELKSKVEDLQHRLKENVLEMQKLQAEKTYLKETIQELQKNGHEVIDGLVTERRELGDNTGRKALIDQCRTHSQNEKGGGDAQEAGFKSLSPVNGDQFSGGSSVSIESIQRRLQQVSSKLKQLATKASQRILFEEADNEDFVLSQNILQEVKSHLEQVAVMSLQEKNLVIPGTPSNTLTERLLTQNAELTGYVSRLTEEKNDLRNAVLRLEGEVSRHRLTRASGDHSYISSVDNAVNVDSVIASERELWNKEKVQLQKSLKHCEAELSKVKAELRSEAAHRDLGRESENSALKRIYGKYLRSESFRKALVYQKKYLLLLLGGFQECEEATLTLIARMGGRPSYTDLAVITNHTRAFTRFRSAVRVSIAISRMKFLVRRWQRATGSSINRNGFGQSSGNELRTDSPYLPSGSLEHYGDPRHSSCRSRSGFDSPQSTVNSQHRYMGGSSEISPCSHIQHYDPDRALTDYITRLEALQKRLGSVQSGSTVNNTTHYGIRR</sequence>
<evidence type="ECO:0000256" key="5">
    <source>
        <dbReference type="ARBA" id="ARBA00023212"/>
    </source>
</evidence>
<feature type="compositionally biased region" description="Polar residues" evidence="7">
    <location>
        <begin position="1741"/>
        <end position="1750"/>
    </location>
</feature>
<feature type="coiled-coil region" evidence="6">
    <location>
        <begin position="253"/>
        <end position="301"/>
    </location>
</feature>
<feature type="coiled-coil region" evidence="6">
    <location>
        <begin position="1063"/>
        <end position="1130"/>
    </location>
</feature>
<feature type="compositionally biased region" description="Polar residues" evidence="7">
    <location>
        <begin position="3522"/>
        <end position="3538"/>
    </location>
</feature>
<dbReference type="GO" id="GO:0097060">
    <property type="term" value="C:synaptic membrane"/>
    <property type="evidence" value="ECO:0007669"/>
    <property type="project" value="TreeGrafter"/>
</dbReference>
<keyword evidence="3" id="KW-0597">Phosphoprotein</keyword>
<dbReference type="GO" id="GO:0060307">
    <property type="term" value="P:regulation of ventricular cardiac muscle cell membrane repolarization"/>
    <property type="evidence" value="ECO:0007669"/>
    <property type="project" value="TreeGrafter"/>
</dbReference>
<evidence type="ECO:0000259" key="8">
    <source>
        <dbReference type="SMART" id="SM01188"/>
    </source>
</evidence>
<feature type="region of interest" description="Disordered" evidence="7">
    <location>
        <begin position="95"/>
        <end position="115"/>
    </location>
</feature>
<organism evidence="9 10">
    <name type="scientific">Pelobates cultripes</name>
    <name type="common">Western spadefoot toad</name>
    <dbReference type="NCBI Taxonomy" id="61616"/>
    <lineage>
        <taxon>Eukaryota</taxon>
        <taxon>Metazoa</taxon>
        <taxon>Chordata</taxon>
        <taxon>Craniata</taxon>
        <taxon>Vertebrata</taxon>
        <taxon>Euteleostomi</taxon>
        <taxon>Amphibia</taxon>
        <taxon>Batrachia</taxon>
        <taxon>Anura</taxon>
        <taxon>Pelobatoidea</taxon>
        <taxon>Pelobatidae</taxon>
        <taxon>Pelobates</taxon>
    </lineage>
</organism>
<dbReference type="InterPro" id="IPR019528">
    <property type="entry name" value="PACT_domain"/>
</dbReference>
<dbReference type="PANTHER" id="PTHR44981:SF1">
    <property type="entry name" value="A-KINASE ANCHOR PROTEIN 9"/>
    <property type="match status" value="1"/>
</dbReference>
<protein>
    <submittedName>
        <fullName evidence="9">A-kinase anchor 9-like isoform X15</fullName>
    </submittedName>
</protein>
<dbReference type="SMART" id="SM01188">
    <property type="entry name" value="ELK"/>
    <property type="match status" value="6"/>
</dbReference>
<feature type="coiled-coil region" evidence="6">
    <location>
        <begin position="2826"/>
        <end position="2976"/>
    </location>
</feature>
<evidence type="ECO:0000256" key="6">
    <source>
        <dbReference type="SAM" id="Coils"/>
    </source>
</evidence>
<dbReference type="GO" id="GO:1903358">
    <property type="term" value="P:regulation of Golgi organization"/>
    <property type="evidence" value="ECO:0007669"/>
    <property type="project" value="TreeGrafter"/>
</dbReference>
<keyword evidence="10" id="KW-1185">Reference proteome</keyword>
<feature type="region of interest" description="Disordered" evidence="7">
    <location>
        <begin position="3485"/>
        <end position="3552"/>
    </location>
</feature>
<feature type="region of interest" description="Disordered" evidence="7">
    <location>
        <begin position="1"/>
        <end position="77"/>
    </location>
</feature>
<dbReference type="InterPro" id="IPR005539">
    <property type="entry name" value="ELK_dom"/>
</dbReference>
<feature type="compositionally biased region" description="Acidic residues" evidence="7">
    <location>
        <begin position="1760"/>
        <end position="1774"/>
    </location>
</feature>
<evidence type="ECO:0000313" key="9">
    <source>
        <dbReference type="EMBL" id="CAH2282417.1"/>
    </source>
</evidence>
<feature type="coiled-coil region" evidence="6">
    <location>
        <begin position="1646"/>
        <end position="1680"/>
    </location>
</feature>
<feature type="coiled-coil region" evidence="6">
    <location>
        <begin position="697"/>
        <end position="865"/>
    </location>
</feature>
<dbReference type="GO" id="GO:0005795">
    <property type="term" value="C:Golgi stack"/>
    <property type="evidence" value="ECO:0007669"/>
    <property type="project" value="TreeGrafter"/>
</dbReference>
<dbReference type="GO" id="GO:0003677">
    <property type="term" value="F:DNA binding"/>
    <property type="evidence" value="ECO:0007669"/>
    <property type="project" value="InterPro"/>
</dbReference>
<evidence type="ECO:0000313" key="10">
    <source>
        <dbReference type="Proteomes" id="UP001295444"/>
    </source>
</evidence>
<name>A0AAD1RXR4_PELCU</name>
<feature type="coiled-coil region" evidence="6">
    <location>
        <begin position="1302"/>
        <end position="1355"/>
    </location>
</feature>
<dbReference type="GO" id="GO:0007165">
    <property type="term" value="P:signal transduction"/>
    <property type="evidence" value="ECO:0007669"/>
    <property type="project" value="InterPro"/>
</dbReference>
<dbReference type="GO" id="GO:0015459">
    <property type="term" value="F:potassium channel regulator activity"/>
    <property type="evidence" value="ECO:0007669"/>
    <property type="project" value="TreeGrafter"/>
</dbReference>
<keyword evidence="5" id="KW-0206">Cytoskeleton</keyword>
<feature type="domain" description="ELK" evidence="8">
    <location>
        <begin position="1437"/>
        <end position="1458"/>
    </location>
</feature>
<evidence type="ECO:0000256" key="3">
    <source>
        <dbReference type="ARBA" id="ARBA00022553"/>
    </source>
</evidence>
<evidence type="ECO:0000256" key="7">
    <source>
        <dbReference type="SAM" id="MobiDB-lite"/>
    </source>
</evidence>
<dbReference type="Proteomes" id="UP001295444">
    <property type="component" value="Chromosome 04"/>
</dbReference>
<feature type="region of interest" description="Disordered" evidence="7">
    <location>
        <begin position="1538"/>
        <end position="1579"/>
    </location>
</feature>
<feature type="domain" description="ELK" evidence="8">
    <location>
        <begin position="607"/>
        <end position="628"/>
    </location>
</feature>
<dbReference type="GO" id="GO:0051661">
    <property type="term" value="P:maintenance of centrosome location"/>
    <property type="evidence" value="ECO:0007669"/>
    <property type="project" value="TreeGrafter"/>
</dbReference>
<feature type="coiled-coil region" evidence="6">
    <location>
        <begin position="914"/>
        <end position="969"/>
    </location>
</feature>
<keyword evidence="4 6" id="KW-0175">Coiled coil</keyword>
<feature type="region of interest" description="Disordered" evidence="7">
    <location>
        <begin position="1258"/>
        <end position="1292"/>
    </location>
</feature>
<feature type="coiled-coil region" evidence="6">
    <location>
        <begin position="140"/>
        <end position="217"/>
    </location>
</feature>
<feature type="compositionally biased region" description="Low complexity" evidence="7">
    <location>
        <begin position="67"/>
        <end position="77"/>
    </location>
</feature>
<feature type="domain" description="ELK" evidence="8">
    <location>
        <begin position="415"/>
        <end position="436"/>
    </location>
</feature>
<feature type="domain" description="ELK" evidence="8">
    <location>
        <begin position="3040"/>
        <end position="3060"/>
    </location>
</feature>
<feature type="coiled-coil region" evidence="6">
    <location>
        <begin position="1907"/>
        <end position="2446"/>
    </location>
</feature>
<feature type="coiled-coil region" evidence="6">
    <location>
        <begin position="3344"/>
        <end position="3371"/>
    </location>
</feature>
<feature type="region of interest" description="Disordered" evidence="7">
    <location>
        <begin position="1732"/>
        <end position="1781"/>
    </location>
</feature>
<dbReference type="GO" id="GO:0034237">
    <property type="term" value="F:protein kinase A regulatory subunit binding"/>
    <property type="evidence" value="ECO:0007669"/>
    <property type="project" value="TreeGrafter"/>
</dbReference>
<dbReference type="GO" id="GO:0005801">
    <property type="term" value="C:cis-Golgi network"/>
    <property type="evidence" value="ECO:0007669"/>
    <property type="project" value="TreeGrafter"/>
</dbReference>
<feature type="compositionally biased region" description="Low complexity" evidence="7">
    <location>
        <begin position="1278"/>
        <end position="1287"/>
    </location>
</feature>
<feature type="domain" description="ELK" evidence="8">
    <location>
        <begin position="344"/>
        <end position="364"/>
    </location>
</feature>
<feature type="compositionally biased region" description="Basic and acidic residues" evidence="7">
    <location>
        <begin position="1"/>
        <end position="16"/>
    </location>
</feature>
<evidence type="ECO:0000256" key="1">
    <source>
        <dbReference type="ARBA" id="ARBA00004300"/>
    </source>
</evidence>
<feature type="compositionally biased region" description="Basic and acidic residues" evidence="7">
    <location>
        <begin position="1538"/>
        <end position="1562"/>
    </location>
</feature>
<feature type="coiled-coil region" evidence="6">
    <location>
        <begin position="328"/>
        <end position="426"/>
    </location>
</feature>